<organism evidence="14 15">
    <name type="scientific">Gymnopilus dilepis</name>
    <dbReference type="NCBI Taxonomy" id="231916"/>
    <lineage>
        <taxon>Eukaryota</taxon>
        <taxon>Fungi</taxon>
        <taxon>Dikarya</taxon>
        <taxon>Basidiomycota</taxon>
        <taxon>Agaricomycotina</taxon>
        <taxon>Agaricomycetes</taxon>
        <taxon>Agaricomycetidae</taxon>
        <taxon>Agaricales</taxon>
        <taxon>Agaricineae</taxon>
        <taxon>Hymenogastraceae</taxon>
        <taxon>Gymnopilus</taxon>
    </lineage>
</organism>
<evidence type="ECO:0000256" key="4">
    <source>
        <dbReference type="ARBA" id="ARBA00022692"/>
    </source>
</evidence>
<evidence type="ECO:0000256" key="5">
    <source>
        <dbReference type="ARBA" id="ARBA00022801"/>
    </source>
</evidence>
<dbReference type="OrthoDB" id="348976at2759"/>
<gene>
    <name evidence="14" type="ORF">CVT26_009526</name>
</gene>
<keyword evidence="11" id="KW-0732">Signal</keyword>
<keyword evidence="4 10" id="KW-0812">Transmembrane</keyword>
<feature type="transmembrane region" description="Helical" evidence="10">
    <location>
        <begin position="699"/>
        <end position="722"/>
    </location>
</feature>
<keyword evidence="3 10" id="KW-0813">Transport</keyword>
<name>A0A409VKD8_9AGAR</name>
<keyword evidence="6 10" id="KW-0256">Endoplasmic reticulum</keyword>
<evidence type="ECO:0000256" key="10">
    <source>
        <dbReference type="RuleBase" id="RU365011"/>
    </source>
</evidence>
<dbReference type="InterPro" id="IPR012908">
    <property type="entry name" value="PGAP1-ab_dom-like"/>
</dbReference>
<feature type="transmembrane region" description="Helical" evidence="10">
    <location>
        <begin position="662"/>
        <end position="679"/>
    </location>
</feature>
<keyword evidence="9 10" id="KW-0472">Membrane</keyword>
<dbReference type="Gene3D" id="3.40.50.1820">
    <property type="entry name" value="alpha/beta hydrolase"/>
    <property type="match status" value="1"/>
</dbReference>
<evidence type="ECO:0000259" key="13">
    <source>
        <dbReference type="Pfam" id="PF25140"/>
    </source>
</evidence>
<proteinExistence type="inferred from homology"/>
<evidence type="ECO:0000256" key="11">
    <source>
        <dbReference type="SAM" id="SignalP"/>
    </source>
</evidence>
<evidence type="ECO:0000256" key="7">
    <source>
        <dbReference type="ARBA" id="ARBA00022927"/>
    </source>
</evidence>
<evidence type="ECO:0000256" key="3">
    <source>
        <dbReference type="ARBA" id="ARBA00022448"/>
    </source>
</evidence>
<evidence type="ECO:0000256" key="9">
    <source>
        <dbReference type="ARBA" id="ARBA00023136"/>
    </source>
</evidence>
<dbReference type="GO" id="GO:0006888">
    <property type="term" value="P:endoplasmic reticulum to Golgi vesicle-mediated transport"/>
    <property type="evidence" value="ECO:0007669"/>
    <property type="project" value="TreeGrafter"/>
</dbReference>
<feature type="transmembrane region" description="Helical" evidence="10">
    <location>
        <begin position="621"/>
        <end position="641"/>
    </location>
</feature>
<accession>A0A409VKD8</accession>
<comment type="function">
    <text evidence="10">Involved in inositol deacylation of GPI-anchored proteins which plays important roles in the quality control and ER-associated degradation of GPI-anchored proteins.</text>
</comment>
<evidence type="ECO:0000256" key="8">
    <source>
        <dbReference type="ARBA" id="ARBA00022989"/>
    </source>
</evidence>
<evidence type="ECO:0000313" key="15">
    <source>
        <dbReference type="Proteomes" id="UP000284706"/>
    </source>
</evidence>
<comment type="subcellular location">
    <subcellularLocation>
        <location evidence="1">Endoplasmic reticulum membrane</location>
        <topology evidence="1">Multi-pass membrane protein</topology>
    </subcellularLocation>
</comment>
<dbReference type="Pfam" id="PF25140">
    <property type="entry name" value="PGAP1_TMD"/>
    <property type="match status" value="1"/>
</dbReference>
<keyword evidence="15" id="KW-1185">Reference proteome</keyword>
<feature type="chain" id="PRO_5019344800" description="GPI inositol-deacylase" evidence="11">
    <location>
        <begin position="26"/>
        <end position="953"/>
    </location>
</feature>
<dbReference type="GO" id="GO:0015031">
    <property type="term" value="P:protein transport"/>
    <property type="evidence" value="ECO:0007669"/>
    <property type="project" value="UniProtKB-KW"/>
</dbReference>
<evidence type="ECO:0000313" key="14">
    <source>
        <dbReference type="EMBL" id="PPQ66725.1"/>
    </source>
</evidence>
<dbReference type="FunCoup" id="A0A409VKD8">
    <property type="interactions" value="141"/>
</dbReference>
<dbReference type="PANTHER" id="PTHR15495:SF7">
    <property type="entry name" value="GPI INOSITOL-DEACYLASE"/>
    <property type="match status" value="1"/>
</dbReference>
<evidence type="ECO:0000256" key="6">
    <source>
        <dbReference type="ARBA" id="ARBA00022824"/>
    </source>
</evidence>
<comment type="similarity">
    <text evidence="2 10">Belongs to the GPI inositol-deacylase family.</text>
</comment>
<dbReference type="Proteomes" id="UP000284706">
    <property type="component" value="Unassembled WGS sequence"/>
</dbReference>
<evidence type="ECO:0000259" key="12">
    <source>
        <dbReference type="Pfam" id="PF07819"/>
    </source>
</evidence>
<feature type="transmembrane region" description="Helical" evidence="10">
    <location>
        <begin position="872"/>
        <end position="889"/>
    </location>
</feature>
<reference evidence="14 15" key="1">
    <citation type="journal article" date="2018" name="Evol. Lett.">
        <title>Horizontal gene cluster transfer increased hallucinogenic mushroom diversity.</title>
        <authorList>
            <person name="Reynolds H.T."/>
            <person name="Vijayakumar V."/>
            <person name="Gluck-Thaler E."/>
            <person name="Korotkin H.B."/>
            <person name="Matheny P.B."/>
            <person name="Slot J.C."/>
        </authorList>
    </citation>
    <scope>NUCLEOTIDE SEQUENCE [LARGE SCALE GENOMIC DNA]</scope>
    <source>
        <strain evidence="14 15">SRW20</strain>
    </source>
</reference>
<protein>
    <recommendedName>
        <fullName evidence="10">GPI inositol-deacylase</fullName>
        <ecNumber evidence="10">3.1.-.-</ecNumber>
    </recommendedName>
</protein>
<dbReference type="EC" id="3.1.-.-" evidence="10"/>
<evidence type="ECO:0000256" key="1">
    <source>
        <dbReference type="ARBA" id="ARBA00004477"/>
    </source>
</evidence>
<sequence>MTRFIVWSVTLSSIFLALLCYLATSDIAENLSPQGCRMSWMSPSYVLQADFNESWSPLARRYSLWLYREVGWDPVQGTGVRKDSLPVLFIPGNAGSSHQVRSIASSASRQYFSSPYIVSPTFESRSVKPLDFFAVEFNEDLSAFHGSTLQSQIAYTSKAISYILSLYPPGTSIIIMGHSMGGIVAMSLLPSEHISAIITMSTPHTLPPARFDSRIDDLYKAVQERLQGDPTPIMSICGGAMDMMIPSESCILPRTNEPVYRRTIFTSALEGAWTGVGHREMVWCHQVRWRIARAALELGEGKDSTSRAAMLDAWLRGGHSDPLTLTEGHRIEVPRPQSSEVPEGQSLVLKNPTVAKTYLLPLKEDFSTSKLTLLVSQGAIPPVAPEHAISLRVTVLNCADLPSGPIECTKLPAETLKLIPNPVPGNPFPVPHEGSDESEGVVLFEAYVSRANGRNVVGIQVDNADGQGWIIASLDSDKPVVSEVSTYSLIVRPSQISIASHEGVSTSFTFPNLLSDALIVYRITSKHSLASTCSDSLLPPLLVHTSHPEETHYFPLVRSADKRILLHTHLTAPFVDRRSHFPSAVNFTIYSSGEQSCKADHEGLDISIDWSATLGRWASRYWTSVAVWSAGIVSLVVFLGWSQADNGSVPTVGQSLSRYSHIMLRCLLPLSLACSVIPLPETLYLGNSGTPFFAPIAPLVLFVSSGFVCLLWGVLIALLAIVGKASLMLHGRRREKAGVPRSTLLSLAVICLAIFLFVPWQVAYLGCWLLHLHTCASSMKLLEGIPQRRDTDAVPLVLHSATSEDSDILPNGPRTPLDRPTSNLIIKQDNLNHNLYMLLLMTWLLPLTAPVLAVWVRTLLTAGYTTPFDGDHNFLAVLPFLIFADYASWTPHKLFLNASFENRVPLRWMFVIVAAIAFIFGSRRPYLVLDSARIAMWILIASRIGRRYWGGSP</sequence>
<keyword evidence="7 10" id="KW-0653">Protein transport</keyword>
<dbReference type="InParanoid" id="A0A409VKD8"/>
<dbReference type="GO" id="GO:0006505">
    <property type="term" value="P:GPI anchor metabolic process"/>
    <property type="evidence" value="ECO:0007669"/>
    <property type="project" value="TreeGrafter"/>
</dbReference>
<dbReference type="SUPFAM" id="SSF53474">
    <property type="entry name" value="alpha/beta-Hydrolases"/>
    <property type="match status" value="1"/>
</dbReference>
<feature type="transmembrane region" description="Helical" evidence="10">
    <location>
        <begin position="904"/>
        <end position="921"/>
    </location>
</feature>
<feature type="signal peptide" evidence="11">
    <location>
        <begin position="1"/>
        <end position="25"/>
    </location>
</feature>
<evidence type="ECO:0000256" key="2">
    <source>
        <dbReference type="ARBA" id="ARBA00006931"/>
    </source>
</evidence>
<comment type="caution">
    <text evidence="14">The sequence shown here is derived from an EMBL/GenBank/DDBJ whole genome shotgun (WGS) entry which is preliminary data.</text>
</comment>
<dbReference type="InterPro" id="IPR039529">
    <property type="entry name" value="PGAP1/BST1"/>
</dbReference>
<feature type="domain" description="GPI inositol-deacylase PGAP1-like alpha/beta" evidence="12">
    <location>
        <begin position="84"/>
        <end position="297"/>
    </location>
</feature>
<dbReference type="PANTHER" id="PTHR15495">
    <property type="entry name" value="NEGATIVE REGULATOR OF VESICLE FORMATION-RELATED"/>
    <property type="match status" value="1"/>
</dbReference>
<dbReference type="EMBL" id="NHYE01005623">
    <property type="protein sequence ID" value="PPQ66725.1"/>
    <property type="molecule type" value="Genomic_DNA"/>
</dbReference>
<keyword evidence="8 10" id="KW-1133">Transmembrane helix</keyword>
<dbReference type="Pfam" id="PF07819">
    <property type="entry name" value="PGAP1"/>
    <property type="match status" value="1"/>
</dbReference>
<feature type="domain" description="GPI inositol-deacylase transmembrane" evidence="13">
    <location>
        <begin position="679"/>
        <end position="939"/>
    </location>
</feature>
<dbReference type="STRING" id="231916.A0A409VKD8"/>
<dbReference type="GO" id="GO:0050185">
    <property type="term" value="F:phosphatidylinositol deacylase activity"/>
    <property type="evidence" value="ECO:0007669"/>
    <property type="project" value="TreeGrafter"/>
</dbReference>
<feature type="transmembrane region" description="Helical" evidence="10">
    <location>
        <begin position="743"/>
        <end position="762"/>
    </location>
</feature>
<feature type="transmembrane region" description="Helical" evidence="10">
    <location>
        <begin position="835"/>
        <end position="860"/>
    </location>
</feature>
<dbReference type="GO" id="GO:0005789">
    <property type="term" value="C:endoplasmic reticulum membrane"/>
    <property type="evidence" value="ECO:0007669"/>
    <property type="project" value="UniProtKB-SubCell"/>
</dbReference>
<dbReference type="AlphaFoldDB" id="A0A409VKD8"/>
<dbReference type="InterPro" id="IPR056824">
    <property type="entry name" value="PGAP1_TMD"/>
</dbReference>
<keyword evidence="5 10" id="KW-0378">Hydrolase</keyword>
<dbReference type="InterPro" id="IPR029058">
    <property type="entry name" value="AB_hydrolase_fold"/>
</dbReference>